<dbReference type="Pfam" id="PF02660">
    <property type="entry name" value="G3P_acyltransf"/>
    <property type="match status" value="1"/>
</dbReference>
<keyword evidence="7 10" id="KW-0472">Membrane</keyword>
<evidence type="ECO:0000256" key="7">
    <source>
        <dbReference type="ARBA" id="ARBA00023136"/>
    </source>
</evidence>
<keyword evidence="5 10" id="KW-1133">Transmembrane helix</keyword>
<feature type="transmembrane region" description="Helical" evidence="10">
    <location>
        <begin position="94"/>
        <end position="115"/>
    </location>
</feature>
<comment type="catalytic activity">
    <reaction evidence="10">
        <text>an acyl phosphate + sn-glycerol 3-phosphate = a 1-acyl-sn-glycero-3-phosphate + phosphate</text>
        <dbReference type="Rhea" id="RHEA:34075"/>
        <dbReference type="ChEBI" id="CHEBI:43474"/>
        <dbReference type="ChEBI" id="CHEBI:57597"/>
        <dbReference type="ChEBI" id="CHEBI:57970"/>
        <dbReference type="ChEBI" id="CHEBI:59918"/>
        <dbReference type="EC" id="2.3.1.275"/>
    </reaction>
</comment>
<comment type="function">
    <text evidence="10">Catalyzes the transfer of an acyl group from acyl-phosphate (acyl-PO(4)) to glycerol-3-phosphate (G3P) to form lysophosphatidic acid (LPA). This enzyme utilizes acyl-phosphate as fatty acyl donor, but not acyl-CoA or acyl-ACP.</text>
</comment>
<feature type="transmembrane region" description="Helical" evidence="10">
    <location>
        <begin position="121"/>
        <end position="148"/>
    </location>
</feature>
<dbReference type="EC" id="2.3.1.275" evidence="10"/>
<sequence length="224" mass="24288">MKVFFSIIAAAGLGYFLGSINFSIIVVRMMTGRDIRDMGSKNAGLTNTLRCAGKSCALMTLVGDLAKGIIAVALARGCCYLLHAGMMPGNDTHYIGYIAGLFAIIGHVFPIYYGFKGGKGVLVGAASFLAVDYKVFLALIAIFAVILALSKYVSLASIISTTYCPIATLLMSWLIDGYSFGRSFIYMLLSLPMAAMVIWMHRSNIQRLIDGNENKFSFNKININ</sequence>
<evidence type="ECO:0000256" key="6">
    <source>
        <dbReference type="ARBA" id="ARBA00023098"/>
    </source>
</evidence>
<dbReference type="PANTHER" id="PTHR30309">
    <property type="entry name" value="INNER MEMBRANE PROTEIN YGIH"/>
    <property type="match status" value="1"/>
</dbReference>
<dbReference type="GO" id="GO:0008654">
    <property type="term" value="P:phospholipid biosynthetic process"/>
    <property type="evidence" value="ECO:0007669"/>
    <property type="project" value="UniProtKB-UniRule"/>
</dbReference>
<dbReference type="GO" id="GO:0043772">
    <property type="term" value="F:acyl-phosphate glycerol-3-phosphate acyltransferase activity"/>
    <property type="evidence" value="ECO:0007669"/>
    <property type="project" value="UniProtKB-UniRule"/>
</dbReference>
<dbReference type="GO" id="GO:0005886">
    <property type="term" value="C:plasma membrane"/>
    <property type="evidence" value="ECO:0007669"/>
    <property type="project" value="UniProtKB-SubCell"/>
</dbReference>
<evidence type="ECO:0000256" key="8">
    <source>
        <dbReference type="ARBA" id="ARBA00023209"/>
    </source>
</evidence>
<gene>
    <name evidence="10" type="primary">plsY</name>
    <name evidence="11" type="ORF">SAMN04487860_10296</name>
</gene>
<accession>A0A1M7H3P8</accession>
<reference evidence="11 12" key="1">
    <citation type="submission" date="2016-11" db="EMBL/GenBank/DDBJ databases">
        <authorList>
            <person name="Jaros S."/>
            <person name="Januszkiewicz K."/>
            <person name="Wedrychowicz H."/>
        </authorList>
    </citation>
    <scope>NUCLEOTIDE SEQUENCE [LARGE SCALE GENOMIC DNA]</scope>
    <source>
        <strain evidence="11 12">Y1</strain>
    </source>
</reference>
<feature type="transmembrane region" description="Helical" evidence="10">
    <location>
        <begin position="155"/>
        <end position="175"/>
    </location>
</feature>
<evidence type="ECO:0000313" key="11">
    <source>
        <dbReference type="EMBL" id="SHM22996.1"/>
    </source>
</evidence>
<proteinExistence type="inferred from homology"/>
<dbReference type="NCBIfam" id="TIGR00023">
    <property type="entry name" value="glycerol-3-phosphate 1-O-acyltransferase PlsY"/>
    <property type="match status" value="1"/>
</dbReference>
<comment type="similarity">
    <text evidence="10">Belongs to the PlsY family.</text>
</comment>
<dbReference type="HAMAP" id="MF_01043">
    <property type="entry name" value="PlsY"/>
    <property type="match status" value="1"/>
</dbReference>
<keyword evidence="11" id="KW-0012">Acyltransferase</keyword>
<evidence type="ECO:0000256" key="10">
    <source>
        <dbReference type="HAMAP-Rule" id="MF_01043"/>
    </source>
</evidence>
<dbReference type="RefSeq" id="WP_072948423.1">
    <property type="nucleotide sequence ID" value="NZ_FRCT01000002.1"/>
</dbReference>
<organism evidence="11 12">
    <name type="scientific">Ruminococcus flavefaciens</name>
    <dbReference type="NCBI Taxonomy" id="1265"/>
    <lineage>
        <taxon>Bacteria</taxon>
        <taxon>Bacillati</taxon>
        <taxon>Bacillota</taxon>
        <taxon>Clostridia</taxon>
        <taxon>Eubacteriales</taxon>
        <taxon>Oscillospiraceae</taxon>
        <taxon>Ruminococcus</taxon>
    </lineage>
</organism>
<keyword evidence="8 10" id="KW-0594">Phospholipid biosynthesis</keyword>
<dbReference type="Proteomes" id="UP000184394">
    <property type="component" value="Unassembled WGS sequence"/>
</dbReference>
<dbReference type="InterPro" id="IPR003811">
    <property type="entry name" value="G3P_acylTferase_PlsY"/>
</dbReference>
<evidence type="ECO:0000256" key="9">
    <source>
        <dbReference type="ARBA" id="ARBA00023264"/>
    </source>
</evidence>
<evidence type="ECO:0000256" key="4">
    <source>
        <dbReference type="ARBA" id="ARBA00022692"/>
    </source>
</evidence>
<keyword evidence="4 10" id="KW-0812">Transmembrane</keyword>
<evidence type="ECO:0000256" key="3">
    <source>
        <dbReference type="ARBA" id="ARBA00022679"/>
    </source>
</evidence>
<comment type="subcellular location">
    <subcellularLocation>
        <location evidence="10">Cell membrane</location>
        <topology evidence="10">Multi-pass membrane protein</topology>
    </subcellularLocation>
</comment>
<keyword evidence="3 10" id="KW-0808">Transferase</keyword>
<evidence type="ECO:0000256" key="1">
    <source>
        <dbReference type="ARBA" id="ARBA00022475"/>
    </source>
</evidence>
<dbReference type="UniPathway" id="UPA00085"/>
<dbReference type="SMART" id="SM01207">
    <property type="entry name" value="G3P_acyltransf"/>
    <property type="match status" value="1"/>
</dbReference>
<name>A0A1M7H3P8_RUMFL</name>
<comment type="subunit">
    <text evidence="10">Probably interacts with PlsX.</text>
</comment>
<dbReference type="AlphaFoldDB" id="A0A1M7H3P8"/>
<protein>
    <recommendedName>
        <fullName evidence="10">Glycerol-3-phosphate acyltransferase</fullName>
    </recommendedName>
    <alternativeName>
        <fullName evidence="10">Acyl-PO4 G3P acyltransferase</fullName>
    </alternativeName>
    <alternativeName>
        <fullName evidence="10">Acyl-phosphate--glycerol-3-phosphate acyltransferase</fullName>
    </alternativeName>
    <alternativeName>
        <fullName evidence="10">G3P acyltransferase</fullName>
        <shortName evidence="10">GPAT</shortName>
        <ecNumber evidence="10">2.3.1.275</ecNumber>
    </alternativeName>
    <alternativeName>
        <fullName evidence="10">Lysophosphatidic acid synthase</fullName>
        <shortName evidence="10">LPA synthase</shortName>
    </alternativeName>
</protein>
<evidence type="ECO:0000256" key="2">
    <source>
        <dbReference type="ARBA" id="ARBA00022516"/>
    </source>
</evidence>
<dbReference type="OrthoDB" id="9777124at2"/>
<keyword evidence="9 10" id="KW-1208">Phospholipid metabolism</keyword>
<evidence type="ECO:0000313" key="12">
    <source>
        <dbReference type="Proteomes" id="UP000184394"/>
    </source>
</evidence>
<keyword evidence="1 10" id="KW-1003">Cell membrane</keyword>
<dbReference type="PANTHER" id="PTHR30309:SF0">
    <property type="entry name" value="GLYCEROL-3-PHOSPHATE ACYLTRANSFERASE-RELATED"/>
    <property type="match status" value="1"/>
</dbReference>
<dbReference type="EMBL" id="FRCT01000002">
    <property type="protein sequence ID" value="SHM22996.1"/>
    <property type="molecule type" value="Genomic_DNA"/>
</dbReference>
<keyword evidence="6 10" id="KW-0443">Lipid metabolism</keyword>
<feature type="transmembrane region" description="Helical" evidence="10">
    <location>
        <begin position="6"/>
        <end position="27"/>
    </location>
</feature>
<evidence type="ECO:0000256" key="5">
    <source>
        <dbReference type="ARBA" id="ARBA00022989"/>
    </source>
</evidence>
<keyword evidence="2 10" id="KW-0444">Lipid biosynthesis</keyword>
<feature type="transmembrane region" description="Helical" evidence="10">
    <location>
        <begin position="181"/>
        <end position="200"/>
    </location>
</feature>
<comment type="pathway">
    <text evidence="10">Lipid metabolism; phospholipid metabolism.</text>
</comment>